<name>A0A225VNR7_9STRA</name>
<reference evidence="2" key="1">
    <citation type="submission" date="2017-03" db="EMBL/GenBank/DDBJ databases">
        <title>Phytopthora megakarya and P. palmivora, two closely related causual agents of cacao black pod achieved similar genome size and gene model numbers by different mechanisms.</title>
        <authorList>
            <person name="Ali S."/>
            <person name="Shao J."/>
            <person name="Larry D.J."/>
            <person name="Kronmiller B."/>
            <person name="Shen D."/>
            <person name="Strem M.D."/>
            <person name="Melnick R.L."/>
            <person name="Guiltinan M.J."/>
            <person name="Tyler B.M."/>
            <person name="Meinhardt L.W."/>
            <person name="Bailey B.A."/>
        </authorList>
    </citation>
    <scope>NUCLEOTIDE SEQUENCE [LARGE SCALE GENOMIC DNA]</scope>
    <source>
        <strain evidence="2">zdho120</strain>
    </source>
</reference>
<dbReference type="Proteomes" id="UP000198211">
    <property type="component" value="Unassembled WGS sequence"/>
</dbReference>
<accession>A0A225VNR7</accession>
<evidence type="ECO:0000313" key="2">
    <source>
        <dbReference type="Proteomes" id="UP000198211"/>
    </source>
</evidence>
<gene>
    <name evidence="1" type="ORF">PHMEG_00020673</name>
</gene>
<dbReference type="AlphaFoldDB" id="A0A225VNR7"/>
<keyword evidence="2" id="KW-1185">Reference proteome</keyword>
<protein>
    <submittedName>
        <fullName evidence="1">Uncharacterized protein</fullName>
    </submittedName>
</protein>
<sequence length="117" mass="13329">MELQAAFADTEFMKHYADRDSVRKLVEVRQIIGDKPFWRNANVVLRLTKPITQTLTVLKADACSNSMIIHKFLLSFAPEYNVEITGLVGTTVQEAIRKLIESRRKFIRPPPDSPTIA</sequence>
<evidence type="ECO:0000313" key="1">
    <source>
        <dbReference type="EMBL" id="OWZ06992.1"/>
    </source>
</evidence>
<organism evidence="1 2">
    <name type="scientific">Phytophthora megakarya</name>
    <dbReference type="NCBI Taxonomy" id="4795"/>
    <lineage>
        <taxon>Eukaryota</taxon>
        <taxon>Sar</taxon>
        <taxon>Stramenopiles</taxon>
        <taxon>Oomycota</taxon>
        <taxon>Peronosporomycetes</taxon>
        <taxon>Peronosporales</taxon>
        <taxon>Peronosporaceae</taxon>
        <taxon>Phytophthora</taxon>
    </lineage>
</organism>
<dbReference type="EMBL" id="NBNE01003725">
    <property type="protein sequence ID" value="OWZ06992.1"/>
    <property type="molecule type" value="Genomic_DNA"/>
</dbReference>
<comment type="caution">
    <text evidence="1">The sequence shown here is derived from an EMBL/GenBank/DDBJ whole genome shotgun (WGS) entry which is preliminary data.</text>
</comment>
<proteinExistence type="predicted"/>
<dbReference type="OrthoDB" id="127243at2759"/>